<geneLocation type="plasmid" evidence="1 2">
    <name>unnamed1</name>
</geneLocation>
<dbReference type="RefSeq" id="WP_065282923.1">
    <property type="nucleotide sequence ID" value="NZ_CP016287.1"/>
</dbReference>
<dbReference type="EMBL" id="CP016287">
    <property type="protein sequence ID" value="ANP89270.1"/>
    <property type="molecule type" value="Genomic_DNA"/>
</dbReference>
<reference evidence="1 2" key="1">
    <citation type="submission" date="2016-06" db="EMBL/GenBank/DDBJ databases">
        <title>Microsymbionts genomes from the relict species Vavilovia formosa.</title>
        <authorList>
            <person name="Chirak E."/>
            <person name="Kimeklis A."/>
            <person name="Andronov E."/>
        </authorList>
    </citation>
    <scope>NUCLEOTIDE SEQUENCE [LARGE SCALE GENOMIC DNA]</scope>
    <source>
        <strain evidence="1 2">Vaf10</strain>
        <plasmid evidence="2">Plasmid unnamed1</plasmid>
    </source>
</reference>
<dbReference type="AlphaFoldDB" id="A0A1B1CHM2"/>
<proteinExistence type="predicted"/>
<accession>A0A1B1CHM2</accession>
<dbReference type="SUPFAM" id="SSF55874">
    <property type="entry name" value="ATPase domain of HSP90 chaperone/DNA topoisomerase II/histidine kinase"/>
    <property type="match status" value="1"/>
</dbReference>
<evidence type="ECO:0000313" key="2">
    <source>
        <dbReference type="Proteomes" id="UP000092691"/>
    </source>
</evidence>
<organism evidence="1 2">
    <name type="scientific">Rhizobium leguminosarum</name>
    <dbReference type="NCBI Taxonomy" id="384"/>
    <lineage>
        <taxon>Bacteria</taxon>
        <taxon>Pseudomonadati</taxon>
        <taxon>Pseudomonadota</taxon>
        <taxon>Alphaproteobacteria</taxon>
        <taxon>Hyphomicrobiales</taxon>
        <taxon>Rhizobiaceae</taxon>
        <taxon>Rhizobium/Agrobacterium group</taxon>
        <taxon>Rhizobium</taxon>
    </lineage>
</organism>
<protein>
    <submittedName>
        <fullName evidence="1">Molecular chaperone Hsp90</fullName>
    </submittedName>
</protein>
<name>A0A1B1CHM2_RHILE</name>
<gene>
    <name evidence="1" type="ORF">BA011_26145</name>
</gene>
<dbReference type="Proteomes" id="UP000092691">
    <property type="component" value="Plasmid unnamed1"/>
</dbReference>
<evidence type="ECO:0000313" key="1">
    <source>
        <dbReference type="EMBL" id="ANP89270.1"/>
    </source>
</evidence>
<dbReference type="Pfam" id="PF13589">
    <property type="entry name" value="HATPase_c_3"/>
    <property type="match status" value="1"/>
</dbReference>
<sequence length="527" mass="58289">MTTEATTRMNRSALLAAKAEGRSEPLEEITVGRDVLELVSSAMYIDPMTIYREYVQNSADAIDDARNNGLISADEAGKVLITIDPAARSIRIRDNGTGLSNAEFSRKMAALGASGKRGTKARGFRGVGRLAGLGYAQELIFRSRTAVDATVAELTWDCRRLKSALRESDGDIQSLIRSVATLRKKPTEDYPERFFEVELRGVVRLRSDKLMSPAAVDEYLGQVAPVPFAPEFRFAAEIRDALAPVVALGDLDIRIEGNERPVFRPHRDILTPIGHPAIRFNRLSVSEISAIDGELAAIVWVLHHDYEGALPNAAGVKGLRLRSGNVQIGEHNLLEELFPEIRFNAWAVGEIHVVDQKIVPNGRRDHFEQNAHYHNLTNQLAPLARDIAHLCRTSSIKRNWLRETELQLRVANETLDILSQGVLSEPEYLNWWAKGNDACQRAKKALSQKVLQDEDLSGYAKKVTQVENSLELSTRPRLAAVKGVADNERAAFARFCEVLYQVSSSQSAAKALVDKVMAKLGDGEPIP</sequence>
<dbReference type="OrthoDB" id="7452186at2"/>
<keyword evidence="1" id="KW-0614">Plasmid</keyword>
<dbReference type="Gene3D" id="3.30.565.10">
    <property type="entry name" value="Histidine kinase-like ATPase, C-terminal domain"/>
    <property type="match status" value="1"/>
</dbReference>
<dbReference type="InterPro" id="IPR036890">
    <property type="entry name" value="HATPase_C_sf"/>
</dbReference>